<keyword evidence="4 10" id="KW-0812">Transmembrane</keyword>
<organism evidence="11 12">
    <name type="scientific">Oryctes borbonicus</name>
    <dbReference type="NCBI Taxonomy" id="1629725"/>
    <lineage>
        <taxon>Eukaryota</taxon>
        <taxon>Metazoa</taxon>
        <taxon>Ecdysozoa</taxon>
        <taxon>Arthropoda</taxon>
        <taxon>Hexapoda</taxon>
        <taxon>Insecta</taxon>
        <taxon>Pterygota</taxon>
        <taxon>Neoptera</taxon>
        <taxon>Endopterygota</taxon>
        <taxon>Coleoptera</taxon>
        <taxon>Polyphaga</taxon>
        <taxon>Scarabaeiformia</taxon>
        <taxon>Scarabaeidae</taxon>
        <taxon>Dynastinae</taxon>
        <taxon>Oryctes</taxon>
    </lineage>
</organism>
<dbReference type="GO" id="GO:0009922">
    <property type="term" value="F:fatty acid elongase activity"/>
    <property type="evidence" value="ECO:0007669"/>
    <property type="project" value="UniProtKB-EC"/>
</dbReference>
<dbReference type="GO" id="GO:0034626">
    <property type="term" value="P:fatty acid elongation, polyunsaturated fatty acid"/>
    <property type="evidence" value="ECO:0007669"/>
    <property type="project" value="TreeGrafter"/>
</dbReference>
<feature type="transmembrane region" description="Helical" evidence="10">
    <location>
        <begin position="77"/>
        <end position="96"/>
    </location>
</feature>
<evidence type="ECO:0000256" key="7">
    <source>
        <dbReference type="ARBA" id="ARBA00023098"/>
    </source>
</evidence>
<evidence type="ECO:0000256" key="6">
    <source>
        <dbReference type="ARBA" id="ARBA00022989"/>
    </source>
</evidence>
<keyword evidence="9 10" id="KW-0275">Fatty acid biosynthesis</keyword>
<proteinExistence type="inferred from homology"/>
<evidence type="ECO:0000256" key="3">
    <source>
        <dbReference type="ARBA" id="ARBA00022679"/>
    </source>
</evidence>
<keyword evidence="6 10" id="KW-1133">Transmembrane helix</keyword>
<dbReference type="GO" id="GO:0034625">
    <property type="term" value="P:fatty acid elongation, monounsaturated fatty acid"/>
    <property type="evidence" value="ECO:0007669"/>
    <property type="project" value="TreeGrafter"/>
</dbReference>
<feature type="transmembrane region" description="Helical" evidence="10">
    <location>
        <begin position="24"/>
        <end position="43"/>
    </location>
</feature>
<evidence type="ECO:0000256" key="5">
    <source>
        <dbReference type="ARBA" id="ARBA00022832"/>
    </source>
</evidence>
<evidence type="ECO:0000256" key="8">
    <source>
        <dbReference type="ARBA" id="ARBA00023136"/>
    </source>
</evidence>
<dbReference type="PANTHER" id="PTHR11157:SF28">
    <property type="entry name" value="ELONGATION OF VERY LONG CHAIN FATTY ACIDS PROTEIN"/>
    <property type="match status" value="1"/>
</dbReference>
<dbReference type="InterPro" id="IPR002076">
    <property type="entry name" value="ELO_fam"/>
</dbReference>
<evidence type="ECO:0000313" key="11">
    <source>
        <dbReference type="EMBL" id="KRT84489.1"/>
    </source>
</evidence>
<protein>
    <recommendedName>
        <fullName evidence="10">Elongation of very long chain fatty acids protein</fullName>
        <ecNumber evidence="10">2.3.1.199</ecNumber>
    </recommendedName>
    <alternativeName>
        <fullName evidence="10">Very-long-chain 3-oxoacyl-CoA synthase</fullName>
    </alternativeName>
</protein>
<dbReference type="GO" id="GO:0005789">
    <property type="term" value="C:endoplasmic reticulum membrane"/>
    <property type="evidence" value="ECO:0007669"/>
    <property type="project" value="TreeGrafter"/>
</dbReference>
<comment type="caution">
    <text evidence="10">Lacks conserved residue(s) required for the propagation of feature annotation.</text>
</comment>
<dbReference type="GO" id="GO:0042761">
    <property type="term" value="P:very long-chain fatty acid biosynthetic process"/>
    <property type="evidence" value="ECO:0007669"/>
    <property type="project" value="TreeGrafter"/>
</dbReference>
<evidence type="ECO:0000256" key="1">
    <source>
        <dbReference type="ARBA" id="ARBA00004141"/>
    </source>
</evidence>
<evidence type="ECO:0000256" key="9">
    <source>
        <dbReference type="ARBA" id="ARBA00023160"/>
    </source>
</evidence>
<comment type="subcellular location">
    <subcellularLocation>
        <location evidence="1">Membrane</location>
        <topology evidence="1">Multi-pass membrane protein</topology>
    </subcellularLocation>
</comment>
<keyword evidence="3 10" id="KW-0808">Transferase</keyword>
<dbReference type="GO" id="GO:0030148">
    <property type="term" value="P:sphingolipid biosynthetic process"/>
    <property type="evidence" value="ECO:0007669"/>
    <property type="project" value="TreeGrafter"/>
</dbReference>
<comment type="caution">
    <text evidence="11">The sequence shown here is derived from an EMBL/GenBank/DDBJ whole genome shotgun (WGS) entry which is preliminary data.</text>
</comment>
<dbReference type="Proteomes" id="UP000051574">
    <property type="component" value="Unassembled WGS sequence"/>
</dbReference>
<comment type="similarity">
    <text evidence="10">Belongs to the ELO family.</text>
</comment>
<evidence type="ECO:0000313" key="12">
    <source>
        <dbReference type="Proteomes" id="UP000051574"/>
    </source>
</evidence>
<evidence type="ECO:0000256" key="4">
    <source>
        <dbReference type="ARBA" id="ARBA00022692"/>
    </source>
</evidence>
<dbReference type="EMBL" id="LJIG01002451">
    <property type="protein sequence ID" value="KRT84489.1"/>
    <property type="molecule type" value="Genomic_DNA"/>
</dbReference>
<keyword evidence="5 10" id="KW-0276">Fatty acid metabolism</keyword>
<feature type="non-terminal residue" evidence="11">
    <location>
        <position position="1"/>
    </location>
</feature>
<keyword evidence="12" id="KW-1185">Reference proteome</keyword>
<dbReference type="OrthoDB" id="434092at2759"/>
<dbReference type="AlphaFoldDB" id="A0A0T6BAZ2"/>
<gene>
    <name evidence="11" type="ORF">AMK59_859</name>
</gene>
<dbReference type="EC" id="2.3.1.199" evidence="10"/>
<keyword evidence="7 10" id="KW-0443">Lipid metabolism</keyword>
<evidence type="ECO:0000256" key="2">
    <source>
        <dbReference type="ARBA" id="ARBA00022516"/>
    </source>
</evidence>
<reference evidence="11 12" key="1">
    <citation type="submission" date="2015-09" db="EMBL/GenBank/DDBJ databases">
        <title>Draft genome of the scarab beetle Oryctes borbonicus.</title>
        <authorList>
            <person name="Meyer J.M."/>
            <person name="Markov G.V."/>
            <person name="Baskaran P."/>
            <person name="Herrmann M."/>
            <person name="Sommer R.J."/>
            <person name="Roedelsperger C."/>
        </authorList>
    </citation>
    <scope>NUCLEOTIDE SEQUENCE [LARGE SCALE GENOMIC DNA]</scope>
    <source>
        <strain evidence="11">OB123</strain>
        <tissue evidence="11">Whole animal</tissue>
    </source>
</reference>
<dbReference type="GO" id="GO:0019367">
    <property type="term" value="P:fatty acid elongation, saturated fatty acid"/>
    <property type="evidence" value="ECO:0007669"/>
    <property type="project" value="TreeGrafter"/>
</dbReference>
<keyword evidence="2 10" id="KW-0444">Lipid biosynthesis</keyword>
<comment type="catalytic activity">
    <reaction evidence="10">
        <text>a very-long-chain acyl-CoA + malonyl-CoA + H(+) = a very-long-chain 3-oxoacyl-CoA + CO2 + CoA</text>
        <dbReference type="Rhea" id="RHEA:32727"/>
        <dbReference type="ChEBI" id="CHEBI:15378"/>
        <dbReference type="ChEBI" id="CHEBI:16526"/>
        <dbReference type="ChEBI" id="CHEBI:57287"/>
        <dbReference type="ChEBI" id="CHEBI:57384"/>
        <dbReference type="ChEBI" id="CHEBI:90725"/>
        <dbReference type="ChEBI" id="CHEBI:90736"/>
        <dbReference type="EC" id="2.3.1.199"/>
    </reaction>
</comment>
<keyword evidence="8 10" id="KW-0472">Membrane</keyword>
<evidence type="ECO:0000256" key="10">
    <source>
        <dbReference type="RuleBase" id="RU361115"/>
    </source>
</evidence>
<name>A0A0T6BAZ2_9SCAR</name>
<sequence>IATYLYFCLWLGPRLMRGRKAYELKYVVAMYDVLQIILNAYIVCEHIKGGWGVGYSFACQPVDYSDSPRAVRMAAAVWWYFMCNMIALLDTIFFILRKKNNQMSFLHLYHHSMMPYEYCCTCTSFALNLHFLNTLSSMVDNDAFMQLGRCKVLSRWTWHFIRAHQFLYSHSNVFLLPNNEFKPQLPEICKVEEAPDGTTNDSVFHTLLTQFTSFIPPMRLSKDNEFYSSYTRGVSRLPTRKTLRAIILVTTKLINRCE</sequence>
<accession>A0A0T6BAZ2</accession>
<dbReference type="Pfam" id="PF01151">
    <property type="entry name" value="ELO"/>
    <property type="match status" value="1"/>
</dbReference>
<dbReference type="PANTHER" id="PTHR11157">
    <property type="entry name" value="FATTY ACID ACYL TRANSFERASE-RELATED"/>
    <property type="match status" value="1"/>
</dbReference>